<evidence type="ECO:0000256" key="1">
    <source>
        <dbReference type="ARBA" id="ARBA00004236"/>
    </source>
</evidence>
<evidence type="ECO:0000256" key="4">
    <source>
        <dbReference type="ARBA" id="ARBA00022679"/>
    </source>
</evidence>
<dbReference type="Proteomes" id="UP000034894">
    <property type="component" value="Unassembled WGS sequence"/>
</dbReference>
<dbReference type="GO" id="GO:0005886">
    <property type="term" value="C:plasma membrane"/>
    <property type="evidence" value="ECO:0007669"/>
    <property type="project" value="UniProtKB-SubCell"/>
</dbReference>
<feature type="domain" description="Glycosyltransferase 2-like" evidence="6">
    <location>
        <begin position="42"/>
        <end position="194"/>
    </location>
</feature>
<protein>
    <submittedName>
        <fullName evidence="7">Bi-functional transferase/deacetylase</fullName>
    </submittedName>
</protein>
<dbReference type="InterPro" id="IPR029044">
    <property type="entry name" value="Nucleotide-diphossugar_trans"/>
</dbReference>
<dbReference type="InterPro" id="IPR001173">
    <property type="entry name" value="Glyco_trans_2-like"/>
</dbReference>
<dbReference type="GO" id="GO:0016757">
    <property type="term" value="F:glycosyltransferase activity"/>
    <property type="evidence" value="ECO:0007669"/>
    <property type="project" value="UniProtKB-KW"/>
</dbReference>
<sequence length="396" mass="43684">MGEFIQPLQELPRKDLLIQYCAENNIEPTPGVELCREGSLVTVVIPAYNEKESIGQTIMSLGKSDAPIEIVVVDNGSDDGTQAEVMRLGQEITQPLTLLEATVKGPVYARKRGMDEVVAQYLLRDKSGKPRYIALTDADTLVRPNWARAVYNEFQRSGASALGGTFHFSPELDDIIEQATGIKKYFMSSVDLINYFMINKAALTQTRGANMAIEIAPYAAIGGAQQPRDGQGNLLKGSDVLFGNALRLRGQKVGHIPVMTQSSARRTLTSLGMGESQASISTMTSWIDCRVRDADYLREIIADLNPEILHRHKFERETTFVYHSVLLPVLSGELSLDGLTGILGADHPLVTVLGQDIGIMSGKPVEDLKERARQLDRQFSHNLIEIAENKIHNKHD</sequence>
<gene>
    <name evidence="7" type="ORF">UV73_C0014G0023</name>
</gene>
<keyword evidence="3" id="KW-0328">Glycosyltransferase</keyword>
<comment type="subcellular location">
    <subcellularLocation>
        <location evidence="1">Cell membrane</location>
    </subcellularLocation>
</comment>
<dbReference type="PANTHER" id="PTHR43646">
    <property type="entry name" value="GLYCOSYLTRANSFERASE"/>
    <property type="match status" value="1"/>
</dbReference>
<dbReference type="Pfam" id="PF00535">
    <property type="entry name" value="Glycos_transf_2"/>
    <property type="match status" value="1"/>
</dbReference>
<organism evidence="7 8">
    <name type="scientific">Candidatus Gottesmanbacteria bacterium GW2011_GWA2_43_14</name>
    <dbReference type="NCBI Taxonomy" id="1618443"/>
    <lineage>
        <taxon>Bacteria</taxon>
        <taxon>Candidatus Gottesmaniibacteriota</taxon>
    </lineage>
</organism>
<dbReference type="AlphaFoldDB" id="A0A0G1FL18"/>
<keyword evidence="4 7" id="KW-0808">Transferase</keyword>
<dbReference type="PANTHER" id="PTHR43646:SF2">
    <property type="entry name" value="GLYCOSYLTRANSFERASE 2-LIKE DOMAIN-CONTAINING PROTEIN"/>
    <property type="match status" value="1"/>
</dbReference>
<dbReference type="SUPFAM" id="SSF53448">
    <property type="entry name" value="Nucleotide-diphospho-sugar transferases"/>
    <property type="match status" value="1"/>
</dbReference>
<keyword evidence="5" id="KW-0472">Membrane</keyword>
<evidence type="ECO:0000259" key="6">
    <source>
        <dbReference type="Pfam" id="PF00535"/>
    </source>
</evidence>
<proteinExistence type="predicted"/>
<dbReference type="EMBL" id="LCFP01000014">
    <property type="protein sequence ID" value="KKS95746.1"/>
    <property type="molecule type" value="Genomic_DNA"/>
</dbReference>
<comment type="caution">
    <text evidence="7">The sequence shown here is derived from an EMBL/GenBank/DDBJ whole genome shotgun (WGS) entry which is preliminary data.</text>
</comment>
<evidence type="ECO:0000313" key="7">
    <source>
        <dbReference type="EMBL" id="KKS95746.1"/>
    </source>
</evidence>
<reference evidence="7 8" key="1">
    <citation type="journal article" date="2015" name="Nature">
        <title>rRNA introns, odd ribosomes, and small enigmatic genomes across a large radiation of phyla.</title>
        <authorList>
            <person name="Brown C.T."/>
            <person name="Hug L.A."/>
            <person name="Thomas B.C."/>
            <person name="Sharon I."/>
            <person name="Castelle C.J."/>
            <person name="Singh A."/>
            <person name="Wilkins M.J."/>
            <person name="Williams K.H."/>
            <person name="Banfield J.F."/>
        </authorList>
    </citation>
    <scope>NUCLEOTIDE SEQUENCE [LARGE SCALE GENOMIC DNA]</scope>
</reference>
<evidence type="ECO:0000256" key="5">
    <source>
        <dbReference type="ARBA" id="ARBA00023136"/>
    </source>
</evidence>
<evidence type="ECO:0000256" key="2">
    <source>
        <dbReference type="ARBA" id="ARBA00022475"/>
    </source>
</evidence>
<dbReference type="STRING" id="1618443.UV73_C0014G0023"/>
<keyword evidence="2" id="KW-1003">Cell membrane</keyword>
<evidence type="ECO:0000313" key="8">
    <source>
        <dbReference type="Proteomes" id="UP000034894"/>
    </source>
</evidence>
<dbReference type="CDD" id="cd00761">
    <property type="entry name" value="Glyco_tranf_GTA_type"/>
    <property type="match status" value="1"/>
</dbReference>
<name>A0A0G1FL18_9BACT</name>
<evidence type="ECO:0000256" key="3">
    <source>
        <dbReference type="ARBA" id="ARBA00022676"/>
    </source>
</evidence>
<accession>A0A0G1FL18</accession>
<dbReference type="Gene3D" id="3.90.550.10">
    <property type="entry name" value="Spore Coat Polysaccharide Biosynthesis Protein SpsA, Chain A"/>
    <property type="match status" value="1"/>
</dbReference>